<gene>
    <name evidence="1" type="ORF">PIB30_083665</name>
</gene>
<dbReference type="EMBL" id="JASCZI010061746">
    <property type="protein sequence ID" value="MED6139417.1"/>
    <property type="molecule type" value="Genomic_DNA"/>
</dbReference>
<proteinExistence type="predicted"/>
<evidence type="ECO:0000313" key="2">
    <source>
        <dbReference type="Proteomes" id="UP001341840"/>
    </source>
</evidence>
<comment type="caution">
    <text evidence="1">The sequence shown here is derived from an EMBL/GenBank/DDBJ whole genome shotgun (WGS) entry which is preliminary data.</text>
</comment>
<dbReference type="Proteomes" id="UP001341840">
    <property type="component" value="Unassembled WGS sequence"/>
</dbReference>
<reference evidence="1 2" key="1">
    <citation type="journal article" date="2023" name="Plants (Basel)">
        <title>Bridging the Gap: Combining Genomics and Transcriptomics Approaches to Understand Stylosanthes scabra, an Orphan Legume from the Brazilian Caatinga.</title>
        <authorList>
            <person name="Ferreira-Neto J.R.C."/>
            <person name="da Silva M.D."/>
            <person name="Binneck E."/>
            <person name="de Melo N.F."/>
            <person name="da Silva R.H."/>
            <person name="de Melo A.L.T.M."/>
            <person name="Pandolfi V."/>
            <person name="Bustamante F.O."/>
            <person name="Brasileiro-Vidal A.C."/>
            <person name="Benko-Iseppon A.M."/>
        </authorList>
    </citation>
    <scope>NUCLEOTIDE SEQUENCE [LARGE SCALE GENOMIC DNA]</scope>
    <source>
        <tissue evidence="1">Leaves</tissue>
    </source>
</reference>
<sequence>MYALALKGKTSPKLLTSHSIDLITNSIAWSFFPRGNDTHFIVVLLVRFGALAEIGAYHPPYSKPWQCHSTLWISVSGMHLLIKPLEHLLKRYGSSHRKCLASLKSFFLLMRLEVFGNDSACKEICYVSKPWSFFDGKDVFIRK</sequence>
<protein>
    <submittedName>
        <fullName evidence="1">Uncharacterized protein</fullName>
    </submittedName>
</protein>
<accession>A0ABU6SSI6</accession>
<keyword evidence="2" id="KW-1185">Reference proteome</keyword>
<evidence type="ECO:0000313" key="1">
    <source>
        <dbReference type="EMBL" id="MED6139417.1"/>
    </source>
</evidence>
<organism evidence="1 2">
    <name type="scientific">Stylosanthes scabra</name>
    <dbReference type="NCBI Taxonomy" id="79078"/>
    <lineage>
        <taxon>Eukaryota</taxon>
        <taxon>Viridiplantae</taxon>
        <taxon>Streptophyta</taxon>
        <taxon>Embryophyta</taxon>
        <taxon>Tracheophyta</taxon>
        <taxon>Spermatophyta</taxon>
        <taxon>Magnoliopsida</taxon>
        <taxon>eudicotyledons</taxon>
        <taxon>Gunneridae</taxon>
        <taxon>Pentapetalae</taxon>
        <taxon>rosids</taxon>
        <taxon>fabids</taxon>
        <taxon>Fabales</taxon>
        <taxon>Fabaceae</taxon>
        <taxon>Papilionoideae</taxon>
        <taxon>50 kb inversion clade</taxon>
        <taxon>dalbergioids sensu lato</taxon>
        <taxon>Dalbergieae</taxon>
        <taxon>Pterocarpus clade</taxon>
        <taxon>Stylosanthes</taxon>
    </lineage>
</organism>
<name>A0ABU6SSI6_9FABA</name>